<dbReference type="InterPro" id="IPR038765">
    <property type="entry name" value="Papain-like_cys_pep_sf"/>
</dbReference>
<dbReference type="CDD" id="cd22761">
    <property type="entry name" value="OTU_OTUD6"/>
    <property type="match status" value="1"/>
</dbReference>
<feature type="domain" description="OTU" evidence="9">
    <location>
        <begin position="171"/>
        <end position="310"/>
    </location>
</feature>
<dbReference type="GO" id="GO:0004843">
    <property type="term" value="F:cysteine-type deubiquitinase activity"/>
    <property type="evidence" value="ECO:0007669"/>
    <property type="project" value="UniProtKB-EC"/>
</dbReference>
<keyword evidence="5" id="KW-0378">Hydrolase</keyword>
<comment type="catalytic activity">
    <reaction evidence="1">
        <text>Thiol-dependent hydrolysis of ester, thioester, amide, peptide and isopeptide bonds formed by the C-terminal Gly of ubiquitin (a 76-residue protein attached to proteins as an intracellular targeting signal).</text>
        <dbReference type="EC" id="3.4.19.12"/>
    </reaction>
</comment>
<evidence type="ECO:0000256" key="8">
    <source>
        <dbReference type="SAM" id="MobiDB-lite"/>
    </source>
</evidence>
<dbReference type="PANTHER" id="PTHR12419:SF10">
    <property type="entry name" value="DEUBIQUITINASE OTUD6B"/>
    <property type="match status" value="1"/>
</dbReference>
<dbReference type="EMBL" id="OD566867">
    <property type="protein sequence ID" value="CAD7444789.1"/>
    <property type="molecule type" value="Genomic_DNA"/>
</dbReference>
<evidence type="ECO:0000256" key="4">
    <source>
        <dbReference type="ARBA" id="ARBA00022786"/>
    </source>
</evidence>
<gene>
    <name evidence="10" type="ORF">TBIB3V08_LOCUS7155</name>
</gene>
<feature type="region of interest" description="Disordered" evidence="8">
    <location>
        <begin position="107"/>
        <end position="139"/>
    </location>
</feature>
<evidence type="ECO:0000256" key="7">
    <source>
        <dbReference type="SAM" id="Coils"/>
    </source>
</evidence>
<evidence type="ECO:0000256" key="2">
    <source>
        <dbReference type="ARBA" id="ARBA00012759"/>
    </source>
</evidence>
<protein>
    <recommendedName>
        <fullName evidence="2">ubiquitinyl hydrolase 1</fullName>
        <ecNumber evidence="2">3.4.19.12</ecNumber>
    </recommendedName>
</protein>
<sequence length="323" mass="37408">MPKKMMEMKYVGENTAKEVKKEMGGSDNRKCFLLNVTFFFFTKLSAKIQALKKTINKADKKRKKEIAEEVTKLESELESRQNSELLQLKESNSQVDSIAVELDKLSTNENSVEKEEKTFPKVSKAQKRREKKTTKEKEREEFIRAQEEENKTGARNVETKKIKQILKKRNLMIHKMPSDGNCLYSAVDHQRKMVGEVELGLSRLRLLTADYLRQNRDEFLPFISHPETGNMLTEEQYYEYCDQVAGTPAWGGEVELRALSQALRCAIEVVQAEGPSLILGEEYDSDKRLVLAYHRYMFGLGEHYNSVKRYEESPEEEDDLPTV</sequence>
<reference evidence="10" key="1">
    <citation type="submission" date="2020-11" db="EMBL/GenBank/DDBJ databases">
        <authorList>
            <person name="Tran Van P."/>
        </authorList>
    </citation>
    <scope>NUCLEOTIDE SEQUENCE</scope>
</reference>
<dbReference type="AlphaFoldDB" id="A0A7R9I2A5"/>
<dbReference type="FunFam" id="3.90.70.80:FF:000003">
    <property type="entry name" value="OTU domain-containing protein 6B"/>
    <property type="match status" value="1"/>
</dbReference>
<keyword evidence="3" id="KW-0645">Protease</keyword>
<feature type="compositionally biased region" description="Basic and acidic residues" evidence="8">
    <location>
        <begin position="107"/>
        <end position="119"/>
    </location>
</feature>
<dbReference type="Gene3D" id="3.90.70.80">
    <property type="match status" value="1"/>
</dbReference>
<dbReference type="GO" id="GO:0016579">
    <property type="term" value="P:protein deubiquitination"/>
    <property type="evidence" value="ECO:0007669"/>
    <property type="project" value="TreeGrafter"/>
</dbReference>
<evidence type="ECO:0000256" key="3">
    <source>
        <dbReference type="ARBA" id="ARBA00022670"/>
    </source>
</evidence>
<organism evidence="10">
    <name type="scientific">Timema bartmani</name>
    <dbReference type="NCBI Taxonomy" id="61472"/>
    <lineage>
        <taxon>Eukaryota</taxon>
        <taxon>Metazoa</taxon>
        <taxon>Ecdysozoa</taxon>
        <taxon>Arthropoda</taxon>
        <taxon>Hexapoda</taxon>
        <taxon>Insecta</taxon>
        <taxon>Pterygota</taxon>
        <taxon>Neoptera</taxon>
        <taxon>Polyneoptera</taxon>
        <taxon>Phasmatodea</taxon>
        <taxon>Timematodea</taxon>
        <taxon>Timematoidea</taxon>
        <taxon>Timematidae</taxon>
        <taxon>Timema</taxon>
    </lineage>
</organism>
<dbReference type="SUPFAM" id="SSF54001">
    <property type="entry name" value="Cysteine proteinases"/>
    <property type="match status" value="1"/>
</dbReference>
<evidence type="ECO:0000256" key="5">
    <source>
        <dbReference type="ARBA" id="ARBA00022801"/>
    </source>
</evidence>
<evidence type="ECO:0000256" key="1">
    <source>
        <dbReference type="ARBA" id="ARBA00000707"/>
    </source>
</evidence>
<dbReference type="Pfam" id="PF02338">
    <property type="entry name" value="OTU"/>
    <property type="match status" value="1"/>
</dbReference>
<dbReference type="PANTHER" id="PTHR12419">
    <property type="entry name" value="OTU DOMAIN CONTAINING PROTEIN"/>
    <property type="match status" value="1"/>
</dbReference>
<evidence type="ECO:0000313" key="10">
    <source>
        <dbReference type="EMBL" id="CAD7444789.1"/>
    </source>
</evidence>
<dbReference type="EC" id="3.4.19.12" evidence="2"/>
<dbReference type="GO" id="GO:0006508">
    <property type="term" value="P:proteolysis"/>
    <property type="evidence" value="ECO:0007669"/>
    <property type="project" value="UniProtKB-KW"/>
</dbReference>
<keyword evidence="4" id="KW-0833">Ubl conjugation pathway</keyword>
<keyword evidence="7" id="KW-0175">Coiled coil</keyword>
<accession>A0A7R9I2A5</accession>
<name>A0A7R9I2A5_9NEOP</name>
<dbReference type="InterPro" id="IPR049772">
    <property type="entry name" value="OTU_OTUD6"/>
</dbReference>
<proteinExistence type="predicted"/>
<keyword evidence="6" id="KW-0788">Thiol protease</keyword>
<feature type="coiled-coil region" evidence="7">
    <location>
        <begin position="41"/>
        <end position="83"/>
    </location>
</feature>
<evidence type="ECO:0000256" key="6">
    <source>
        <dbReference type="ARBA" id="ARBA00022807"/>
    </source>
</evidence>
<dbReference type="InterPro" id="IPR050704">
    <property type="entry name" value="Peptidase_C85-like"/>
</dbReference>
<evidence type="ECO:0000259" key="9">
    <source>
        <dbReference type="PROSITE" id="PS50802"/>
    </source>
</evidence>
<dbReference type="InterPro" id="IPR003323">
    <property type="entry name" value="OTU_dom"/>
</dbReference>
<dbReference type="PROSITE" id="PS50802">
    <property type="entry name" value="OTU"/>
    <property type="match status" value="1"/>
</dbReference>